<dbReference type="Pfam" id="PF13986">
    <property type="entry name" value="DUF4224"/>
    <property type="match status" value="1"/>
</dbReference>
<sequence>MRVAEPLFLTIDEMVDLTGKHKRNSQVAALRSMSIEHKVRADGRVMVLRKHVEQIFGVVTQKGETEEFIANWDAA</sequence>
<dbReference type="AlphaFoldDB" id="A0A4R0XC95"/>
<keyword evidence="3" id="KW-1185">Reference proteome</keyword>
<comment type="caution">
    <text evidence="2">The sequence shown here is derived from an EMBL/GenBank/DDBJ whole genome shotgun (WGS) entry which is preliminary data.</text>
</comment>
<feature type="domain" description="DUF4224" evidence="1">
    <location>
        <begin position="8"/>
        <end position="52"/>
    </location>
</feature>
<evidence type="ECO:0000313" key="2">
    <source>
        <dbReference type="EMBL" id="TCG04617.1"/>
    </source>
</evidence>
<dbReference type="EMBL" id="MWML01000235">
    <property type="protein sequence ID" value="TCG04617.1"/>
    <property type="molecule type" value="Genomic_DNA"/>
</dbReference>
<dbReference type="InterPro" id="IPR025319">
    <property type="entry name" value="DUF4224"/>
</dbReference>
<dbReference type="Proteomes" id="UP000294200">
    <property type="component" value="Unassembled WGS sequence"/>
</dbReference>
<reference evidence="2 3" key="1">
    <citation type="submission" date="2017-02" db="EMBL/GenBank/DDBJ databases">
        <title>Paraburkholderia sophoroidis sp. nov. and Paraburkholderia steynii sp. nov. rhizobial symbionts of the fynbos legume Hypocalyptus sophoroides.</title>
        <authorList>
            <person name="Steenkamp E.T."/>
            <person name="Beukes C.W."/>
            <person name="Van Zyl E."/>
            <person name="Avontuur J."/>
            <person name="Chan W.Y."/>
            <person name="Hassen A."/>
            <person name="Palmer M."/>
            <person name="Mthombeni L."/>
            <person name="Phalane F."/>
            <person name="Sereme K."/>
            <person name="Venter S.N."/>
        </authorList>
    </citation>
    <scope>NUCLEOTIDE SEQUENCE [LARGE SCALE GENOMIC DNA]</scope>
    <source>
        <strain evidence="2 3">HC1.1ba</strain>
    </source>
</reference>
<protein>
    <recommendedName>
        <fullName evidence="1">DUF4224 domain-containing protein</fullName>
    </recommendedName>
</protein>
<evidence type="ECO:0000313" key="3">
    <source>
        <dbReference type="Proteomes" id="UP000294200"/>
    </source>
</evidence>
<proteinExistence type="predicted"/>
<evidence type="ECO:0000259" key="1">
    <source>
        <dbReference type="Pfam" id="PF13986"/>
    </source>
</evidence>
<organism evidence="2 3">
    <name type="scientific">Paraburkholderia steynii</name>
    <dbReference type="NCBI Taxonomy" id="1245441"/>
    <lineage>
        <taxon>Bacteria</taxon>
        <taxon>Pseudomonadati</taxon>
        <taxon>Pseudomonadota</taxon>
        <taxon>Betaproteobacteria</taxon>
        <taxon>Burkholderiales</taxon>
        <taxon>Burkholderiaceae</taxon>
        <taxon>Paraburkholderia</taxon>
    </lineage>
</organism>
<gene>
    <name evidence="2" type="ORF">BZM27_39650</name>
</gene>
<name>A0A4R0XC95_9BURK</name>
<accession>A0A4R0XC95</accession>